<feature type="region of interest" description="Disordered" evidence="1">
    <location>
        <begin position="594"/>
        <end position="624"/>
    </location>
</feature>
<name>A0A443HTW3_BYSSP</name>
<dbReference type="Proteomes" id="UP000283841">
    <property type="component" value="Unassembled WGS sequence"/>
</dbReference>
<dbReference type="AlphaFoldDB" id="A0A443HTW3"/>
<evidence type="ECO:0000256" key="1">
    <source>
        <dbReference type="SAM" id="MobiDB-lite"/>
    </source>
</evidence>
<reference evidence="2 3" key="1">
    <citation type="journal article" date="2018" name="Front. Microbiol.">
        <title>Genomic and genetic insights into a cosmopolitan fungus, Paecilomyces variotii (Eurotiales).</title>
        <authorList>
            <person name="Urquhart A.S."/>
            <person name="Mondo S.J."/>
            <person name="Makela M.R."/>
            <person name="Hane J.K."/>
            <person name="Wiebenga A."/>
            <person name="He G."/>
            <person name="Mihaltcheva S."/>
            <person name="Pangilinan J."/>
            <person name="Lipzen A."/>
            <person name="Barry K."/>
            <person name="de Vries R.P."/>
            <person name="Grigoriev I.V."/>
            <person name="Idnurm A."/>
        </authorList>
    </citation>
    <scope>NUCLEOTIDE SEQUENCE [LARGE SCALE GENOMIC DNA]</scope>
    <source>
        <strain evidence="2 3">CBS 101075</strain>
    </source>
</reference>
<feature type="compositionally biased region" description="Polar residues" evidence="1">
    <location>
        <begin position="275"/>
        <end position="286"/>
    </location>
</feature>
<accession>A0A443HTW3</accession>
<feature type="region of interest" description="Disordered" evidence="1">
    <location>
        <begin position="264"/>
        <end position="286"/>
    </location>
</feature>
<evidence type="ECO:0000313" key="3">
    <source>
        <dbReference type="Proteomes" id="UP000283841"/>
    </source>
</evidence>
<gene>
    <name evidence="2" type="ORF">C8Q69DRAFT_287000</name>
</gene>
<dbReference type="OrthoDB" id="3000060at2759"/>
<comment type="caution">
    <text evidence="2">The sequence shown here is derived from an EMBL/GenBank/DDBJ whole genome shotgun (WGS) entry which is preliminary data.</text>
</comment>
<keyword evidence="3" id="KW-1185">Reference proteome</keyword>
<sequence length="624" mass="69949">MSTRAPLVQGGHIRNPLRVPETFISKTLPEIYDNTIVVAATHPALSSSHATRDGWFLSDFYAFNYLLKGMGHPGDKDRNVPGQVWLTAADPRAVVTKWPDQQYLLHGNPYQTRRVVLSEPLLNANKYTPVTLVKTSNMIEEFLTAVRKASELAKREGAPLLLLVFCHGLINHQLLLDDGNHNKGLSIVRLKAAIEPGCRVTLVTTACYSGGWAIHPDLNHTTLTAAGLENTSNAWLPSASMGRTCGSIFCSTLIETLSSVSSPLLDNPAPGPAQDTESLQPDNPTQLQTESYNQFCRSILEVCGERVHRLWADQEFTFSAQDDDWEYSWTARTGIPLARFEERWNSLHKVTYTPPMGQSHPLVDPNPRNPAFDPSASLASLTGGSRDAQFPDTTESTRLRAVEMARLLLQACPGDWTQGQNVALAGKLRSFVKGEVILGASNLTCTEVLSVVRFRWESGRFADRIVDHFRLPRPGNTTCMFWDMSLWMQDVAGRVPDFKERRSKIWRVFREAGFVIMPTQEQGPPFYRFSDYIISAIIEAGKSHDAMMETTQQIVDYFRRAKETAQDQVYQVRRVRTLGRDWLKTVGRRIRRSLSPTKRPGNVVEQSDLARTGSTTSTGAHHRW</sequence>
<organism evidence="2 3">
    <name type="scientific">Byssochlamys spectabilis</name>
    <name type="common">Paecilomyces variotii</name>
    <dbReference type="NCBI Taxonomy" id="264951"/>
    <lineage>
        <taxon>Eukaryota</taxon>
        <taxon>Fungi</taxon>
        <taxon>Dikarya</taxon>
        <taxon>Ascomycota</taxon>
        <taxon>Pezizomycotina</taxon>
        <taxon>Eurotiomycetes</taxon>
        <taxon>Eurotiomycetidae</taxon>
        <taxon>Eurotiales</taxon>
        <taxon>Thermoascaceae</taxon>
        <taxon>Paecilomyces</taxon>
    </lineage>
</organism>
<dbReference type="GeneID" id="39596254"/>
<protein>
    <submittedName>
        <fullName evidence="2">Uncharacterized protein</fullName>
    </submittedName>
</protein>
<dbReference type="STRING" id="264951.A0A443HTW3"/>
<dbReference type="EMBL" id="RCNU01000006">
    <property type="protein sequence ID" value="RWQ95256.1"/>
    <property type="molecule type" value="Genomic_DNA"/>
</dbReference>
<feature type="compositionally biased region" description="Polar residues" evidence="1">
    <location>
        <begin position="612"/>
        <end position="624"/>
    </location>
</feature>
<feature type="region of interest" description="Disordered" evidence="1">
    <location>
        <begin position="359"/>
        <end position="393"/>
    </location>
</feature>
<evidence type="ECO:0000313" key="2">
    <source>
        <dbReference type="EMBL" id="RWQ95256.1"/>
    </source>
</evidence>
<dbReference type="VEuPathDB" id="FungiDB:C8Q69DRAFT_287000"/>
<proteinExistence type="predicted"/>
<dbReference type="RefSeq" id="XP_028484901.1">
    <property type="nucleotide sequence ID" value="XM_028626977.1"/>
</dbReference>